<gene>
    <name evidence="1" type="ORF">BCR33DRAFT_173605</name>
</gene>
<evidence type="ECO:0008006" key="3">
    <source>
        <dbReference type="Google" id="ProtNLM"/>
    </source>
</evidence>
<dbReference type="PANTHER" id="PTHR16047">
    <property type="entry name" value="RFWD3 PROTEIN"/>
    <property type="match status" value="1"/>
</dbReference>
<dbReference type="AlphaFoldDB" id="A0A1Y2CHF4"/>
<dbReference type="GO" id="GO:0036297">
    <property type="term" value="P:interstrand cross-link repair"/>
    <property type="evidence" value="ECO:0007669"/>
    <property type="project" value="InterPro"/>
</dbReference>
<comment type="caution">
    <text evidence="1">The sequence shown here is derived from an EMBL/GenBank/DDBJ whole genome shotgun (WGS) entry which is preliminary data.</text>
</comment>
<name>A0A1Y2CHF4_9FUNG</name>
<evidence type="ECO:0000313" key="2">
    <source>
        <dbReference type="Proteomes" id="UP000193642"/>
    </source>
</evidence>
<dbReference type="PANTHER" id="PTHR16047:SF7">
    <property type="entry name" value="E3 UBIQUITIN-PROTEIN LIGASE RFWD3"/>
    <property type="match status" value="1"/>
</dbReference>
<dbReference type="GO" id="GO:0005634">
    <property type="term" value="C:nucleus"/>
    <property type="evidence" value="ECO:0007669"/>
    <property type="project" value="InterPro"/>
</dbReference>
<reference evidence="1 2" key="1">
    <citation type="submission" date="2016-07" db="EMBL/GenBank/DDBJ databases">
        <title>Pervasive Adenine N6-methylation of Active Genes in Fungi.</title>
        <authorList>
            <consortium name="DOE Joint Genome Institute"/>
            <person name="Mondo S.J."/>
            <person name="Dannebaum R.O."/>
            <person name="Kuo R.C."/>
            <person name="Labutti K."/>
            <person name="Haridas S."/>
            <person name="Kuo A."/>
            <person name="Salamov A."/>
            <person name="Ahrendt S.R."/>
            <person name="Lipzen A."/>
            <person name="Sullivan W."/>
            <person name="Andreopoulos W.B."/>
            <person name="Clum A."/>
            <person name="Lindquist E."/>
            <person name="Daum C."/>
            <person name="Ramamoorthy G.K."/>
            <person name="Gryganskyi A."/>
            <person name="Culley D."/>
            <person name="Magnuson J.K."/>
            <person name="James T.Y."/>
            <person name="O'Malley M.A."/>
            <person name="Stajich J.E."/>
            <person name="Spatafora J.W."/>
            <person name="Visel A."/>
            <person name="Grigoriev I.V."/>
        </authorList>
    </citation>
    <scope>NUCLEOTIDE SEQUENCE [LARGE SCALE GENOMIC DNA]</scope>
    <source>
        <strain evidence="1 2">JEL800</strain>
    </source>
</reference>
<dbReference type="InterPro" id="IPR037381">
    <property type="entry name" value="RFWD3"/>
</dbReference>
<keyword evidence="2" id="KW-1185">Reference proteome</keyword>
<protein>
    <recommendedName>
        <fullName evidence="3">WD40 repeat-like protein</fullName>
    </recommendedName>
</protein>
<dbReference type="EMBL" id="MCGO01000019">
    <property type="protein sequence ID" value="ORY45745.1"/>
    <property type="molecule type" value="Genomic_DNA"/>
</dbReference>
<organism evidence="1 2">
    <name type="scientific">Rhizoclosmatium globosum</name>
    <dbReference type="NCBI Taxonomy" id="329046"/>
    <lineage>
        <taxon>Eukaryota</taxon>
        <taxon>Fungi</taxon>
        <taxon>Fungi incertae sedis</taxon>
        <taxon>Chytridiomycota</taxon>
        <taxon>Chytridiomycota incertae sedis</taxon>
        <taxon>Chytridiomycetes</taxon>
        <taxon>Chytridiales</taxon>
        <taxon>Chytriomycetaceae</taxon>
        <taxon>Rhizoclosmatium</taxon>
    </lineage>
</organism>
<dbReference type="OrthoDB" id="8062037at2759"/>
<dbReference type="GO" id="GO:0004842">
    <property type="term" value="F:ubiquitin-protein transferase activity"/>
    <property type="evidence" value="ECO:0007669"/>
    <property type="project" value="InterPro"/>
</dbReference>
<accession>A0A1Y2CHF4</accession>
<proteinExistence type="predicted"/>
<sequence>MKLYSYETSDYNMSIDLPTPGWSCTFDTLRDNILYAGSGTASKILMYDTRNPSTPLKTLQDAPPLGRPGSGVHSLYHVESTNALVGGTLHTSFWVQNLSSDPMQCFSAGEGVRCVDTFRGGEQCSGVWFDCGSRVLFSSWRKSGGGGGGGGEGGGARMLLRGDGMGMVGLSMLRSLIRLCIRL</sequence>
<dbReference type="Proteomes" id="UP000193642">
    <property type="component" value="Unassembled WGS sequence"/>
</dbReference>
<dbReference type="GO" id="GO:0016567">
    <property type="term" value="P:protein ubiquitination"/>
    <property type="evidence" value="ECO:0007669"/>
    <property type="project" value="InterPro"/>
</dbReference>
<evidence type="ECO:0000313" key="1">
    <source>
        <dbReference type="EMBL" id="ORY45745.1"/>
    </source>
</evidence>